<evidence type="ECO:0000259" key="10">
    <source>
        <dbReference type="Pfam" id="PF02384"/>
    </source>
</evidence>
<dbReference type="InterPro" id="IPR038333">
    <property type="entry name" value="T1MK-like_N_sf"/>
</dbReference>
<dbReference type="RefSeq" id="WP_108383903.1">
    <property type="nucleotide sequence ID" value="NZ_CP028858.1"/>
</dbReference>
<evidence type="ECO:0000256" key="1">
    <source>
        <dbReference type="ARBA" id="ARBA00011900"/>
    </source>
</evidence>
<dbReference type="GeneID" id="36513334"/>
<gene>
    <name evidence="11" type="ORF">HARCEL1_12465</name>
</gene>
<evidence type="ECO:0000313" key="12">
    <source>
        <dbReference type="Proteomes" id="UP000244727"/>
    </source>
</evidence>
<dbReference type="PANTHER" id="PTHR42933:SF3">
    <property type="entry name" value="TYPE I RESTRICTION ENZYME MJAVIII METHYLASE SUBUNIT"/>
    <property type="match status" value="1"/>
</dbReference>
<dbReference type="AlphaFoldDB" id="A0A2R4X3S8"/>
<evidence type="ECO:0000313" key="11">
    <source>
        <dbReference type="EMBL" id="AWB28455.1"/>
    </source>
</evidence>
<dbReference type="Pfam" id="PF02384">
    <property type="entry name" value="N6_Mtase"/>
    <property type="match status" value="1"/>
</dbReference>
<dbReference type="Gene3D" id="3.40.50.150">
    <property type="entry name" value="Vaccinia Virus protein VP39"/>
    <property type="match status" value="1"/>
</dbReference>
<keyword evidence="6" id="KW-0238">DNA-binding</keyword>
<dbReference type="SUPFAM" id="SSF53335">
    <property type="entry name" value="S-adenosyl-L-methionine-dependent methyltransferases"/>
    <property type="match status" value="1"/>
</dbReference>
<sequence length="666" mass="75220">MKEELREQAWDTLHQQYDENRIVEKPELLHTSARPDFGIRHEDSRDLLVLVNVSSMRTRHRRREDIESLKRMLNKADVAFGALISDNIEYIFELTEYDGEQVEREIPDYPDSRDSEFEEMLSAAELEFRLWRAADILRDQMPQNEYSYQLFHALFRKWIANEHGEEIDIQAIDERWLDEKDSQIEDRFSAYTPSVAPRNVEVHRQILRAFEEVNLSAIQPSAARAFVELVESSRSDSASMTPIRVADALVDLARPADGDLFLDPAGGIGNVAREAAHRGADVLAVDINPEAVNSGLFLSAVHDVDVSYTVADFLEAAQSNSSTLPDDLDKVVIDPPFGLHYEQPDGSHVRNAEELFIRESLKRLKPGGTVTVAVPQGSLFKRQWADFRDLITDEYRLSTIIEVNKPVFQHTAVPTAIIQIVNEPAEDSSEVEYDIVSESDAERGLARSVDNILKSSTPSLQIRELREGSFLPSEIIGRQEIVERINDNYTQLDIVELGDRANDIRSGINPSESSTEQTPNTVPFLRPKDVNDGGPEEYIPAEEANVIADIGDVLVSVKGSPSVVHAPREAIVPSSSWAVIRVESPDVALVYATYIDSELGRDQLEMMRGGSSIPYISLRRLRELLVPDFKDSEIIEKASEIRSLKEEIQDHERRREALENEIEDLV</sequence>
<name>A0A2R4X3S8_9EURY</name>
<dbReference type="Proteomes" id="UP000244727">
    <property type="component" value="Chromosome"/>
</dbReference>
<feature type="coiled-coil region" evidence="8">
    <location>
        <begin position="634"/>
        <end position="661"/>
    </location>
</feature>
<dbReference type="PANTHER" id="PTHR42933">
    <property type="entry name" value="SLR6095 PROTEIN"/>
    <property type="match status" value="1"/>
</dbReference>
<keyword evidence="8" id="KW-0175">Coiled coil</keyword>
<proteinExistence type="predicted"/>
<evidence type="ECO:0000256" key="4">
    <source>
        <dbReference type="ARBA" id="ARBA00022691"/>
    </source>
</evidence>
<reference evidence="11 12" key="1">
    <citation type="submission" date="2018-04" db="EMBL/GenBank/DDBJ databases">
        <title>Halococcoides cellulosivorans gen. nov., sp. nov., an extremely halophilic cellulose-utilizing haloarchaeon from hypersaline lakes.</title>
        <authorList>
            <person name="Sorokin D.Y."/>
            <person name="Toshchakov S.V."/>
            <person name="Samarov N.I."/>
            <person name="Korzhenkov A."/>
            <person name="Kublanov I.V."/>
        </authorList>
    </citation>
    <scope>NUCLEOTIDE SEQUENCE [LARGE SCALE GENOMIC DNA]</scope>
    <source>
        <strain evidence="11 12">HArcel1</strain>
    </source>
</reference>
<evidence type="ECO:0000256" key="5">
    <source>
        <dbReference type="ARBA" id="ARBA00022747"/>
    </source>
</evidence>
<accession>A0A2R4X3S8</accession>
<protein>
    <recommendedName>
        <fullName evidence="1">site-specific DNA-methyltransferase (adenine-specific)</fullName>
        <ecNumber evidence="1">2.1.1.72</ecNumber>
    </recommendedName>
</protein>
<dbReference type="GO" id="GO:0003677">
    <property type="term" value="F:DNA binding"/>
    <property type="evidence" value="ECO:0007669"/>
    <property type="project" value="UniProtKB-KW"/>
</dbReference>
<evidence type="ECO:0000256" key="2">
    <source>
        <dbReference type="ARBA" id="ARBA00022603"/>
    </source>
</evidence>
<comment type="catalytic activity">
    <reaction evidence="7">
        <text>a 2'-deoxyadenosine in DNA + S-adenosyl-L-methionine = an N(6)-methyl-2'-deoxyadenosine in DNA + S-adenosyl-L-homocysteine + H(+)</text>
        <dbReference type="Rhea" id="RHEA:15197"/>
        <dbReference type="Rhea" id="RHEA-COMP:12418"/>
        <dbReference type="Rhea" id="RHEA-COMP:12419"/>
        <dbReference type="ChEBI" id="CHEBI:15378"/>
        <dbReference type="ChEBI" id="CHEBI:57856"/>
        <dbReference type="ChEBI" id="CHEBI:59789"/>
        <dbReference type="ChEBI" id="CHEBI:90615"/>
        <dbReference type="ChEBI" id="CHEBI:90616"/>
        <dbReference type="EC" id="2.1.1.72"/>
    </reaction>
</comment>
<dbReference type="SUPFAM" id="SSF116734">
    <property type="entry name" value="DNA methylase specificity domain"/>
    <property type="match status" value="1"/>
</dbReference>
<dbReference type="Gene3D" id="3.90.220.20">
    <property type="entry name" value="DNA methylase specificity domains"/>
    <property type="match status" value="1"/>
</dbReference>
<dbReference type="InterPro" id="IPR003356">
    <property type="entry name" value="DNA_methylase_A-5"/>
</dbReference>
<dbReference type="GO" id="GO:0032259">
    <property type="term" value="P:methylation"/>
    <property type="evidence" value="ECO:0007669"/>
    <property type="project" value="UniProtKB-KW"/>
</dbReference>
<keyword evidence="5" id="KW-0680">Restriction system</keyword>
<evidence type="ECO:0000256" key="7">
    <source>
        <dbReference type="ARBA" id="ARBA00047942"/>
    </source>
</evidence>
<dbReference type="EMBL" id="CP028858">
    <property type="protein sequence ID" value="AWB28455.1"/>
    <property type="molecule type" value="Genomic_DNA"/>
</dbReference>
<evidence type="ECO:0000256" key="3">
    <source>
        <dbReference type="ARBA" id="ARBA00022679"/>
    </source>
</evidence>
<evidence type="ECO:0000256" key="8">
    <source>
        <dbReference type="SAM" id="Coils"/>
    </source>
</evidence>
<dbReference type="EC" id="2.1.1.72" evidence="1"/>
<feature type="compositionally biased region" description="Polar residues" evidence="9">
    <location>
        <begin position="508"/>
        <end position="521"/>
    </location>
</feature>
<keyword evidence="2" id="KW-0489">Methyltransferase</keyword>
<dbReference type="GO" id="GO:0008170">
    <property type="term" value="F:N-methyltransferase activity"/>
    <property type="evidence" value="ECO:0007669"/>
    <property type="project" value="InterPro"/>
</dbReference>
<dbReference type="KEGG" id="harc:HARCEL1_12465"/>
<keyword evidence="4" id="KW-0949">S-adenosyl-L-methionine</keyword>
<evidence type="ECO:0000256" key="6">
    <source>
        <dbReference type="ARBA" id="ARBA00023125"/>
    </source>
</evidence>
<dbReference type="PRINTS" id="PR00507">
    <property type="entry name" value="N12N6MTFRASE"/>
</dbReference>
<dbReference type="InterPro" id="IPR029063">
    <property type="entry name" value="SAM-dependent_MTases_sf"/>
</dbReference>
<organism evidence="11 12">
    <name type="scientific">Halococcoides cellulosivorans</name>
    <dbReference type="NCBI Taxonomy" id="1679096"/>
    <lineage>
        <taxon>Archaea</taxon>
        <taxon>Methanobacteriati</taxon>
        <taxon>Methanobacteriota</taxon>
        <taxon>Stenosarchaea group</taxon>
        <taxon>Halobacteria</taxon>
        <taxon>Halobacteriales</taxon>
        <taxon>Haloarculaceae</taxon>
        <taxon>Halococcoides</taxon>
    </lineage>
</organism>
<feature type="region of interest" description="Disordered" evidence="9">
    <location>
        <begin position="507"/>
        <end position="526"/>
    </location>
</feature>
<keyword evidence="12" id="KW-1185">Reference proteome</keyword>
<dbReference type="GO" id="GO:0009307">
    <property type="term" value="P:DNA restriction-modification system"/>
    <property type="evidence" value="ECO:0007669"/>
    <property type="project" value="UniProtKB-KW"/>
</dbReference>
<evidence type="ECO:0000256" key="9">
    <source>
        <dbReference type="SAM" id="MobiDB-lite"/>
    </source>
</evidence>
<feature type="domain" description="DNA methylase adenine-specific" evidence="10">
    <location>
        <begin position="240"/>
        <end position="426"/>
    </location>
</feature>
<dbReference type="InterPro" id="IPR051537">
    <property type="entry name" value="DNA_Adenine_Mtase"/>
</dbReference>
<dbReference type="Gene3D" id="1.20.1260.30">
    <property type="match status" value="1"/>
</dbReference>
<dbReference type="CDD" id="cd02440">
    <property type="entry name" value="AdoMet_MTases"/>
    <property type="match status" value="1"/>
</dbReference>
<dbReference type="InterPro" id="IPR044946">
    <property type="entry name" value="Restrct_endonuc_typeI_TRD_sf"/>
</dbReference>
<dbReference type="GO" id="GO:0009007">
    <property type="term" value="F:site-specific DNA-methyltransferase (adenine-specific) activity"/>
    <property type="evidence" value="ECO:0007669"/>
    <property type="project" value="UniProtKB-EC"/>
</dbReference>
<keyword evidence="3" id="KW-0808">Transferase</keyword>